<keyword evidence="3" id="KW-1185">Reference proteome</keyword>
<organism evidence="2 3">
    <name type="scientific">Ruegeria profundi</name>
    <dbReference type="NCBI Taxonomy" id="1685378"/>
    <lineage>
        <taxon>Bacteria</taxon>
        <taxon>Pseudomonadati</taxon>
        <taxon>Pseudomonadota</taxon>
        <taxon>Alphaproteobacteria</taxon>
        <taxon>Rhodobacterales</taxon>
        <taxon>Roseobacteraceae</taxon>
        <taxon>Ruegeria</taxon>
    </lineage>
</organism>
<evidence type="ECO:0008006" key="4">
    <source>
        <dbReference type="Google" id="ProtNLM"/>
    </source>
</evidence>
<feature type="transmembrane region" description="Helical" evidence="1">
    <location>
        <begin position="61"/>
        <end position="83"/>
    </location>
</feature>
<gene>
    <name evidence="2" type="ORF">AVO44_18110</name>
</gene>
<dbReference type="Proteomes" id="UP000053690">
    <property type="component" value="Unassembled WGS sequence"/>
</dbReference>
<keyword evidence="1" id="KW-1133">Transmembrane helix</keyword>
<feature type="transmembrane region" description="Helical" evidence="1">
    <location>
        <begin position="133"/>
        <end position="154"/>
    </location>
</feature>
<dbReference type="EMBL" id="LQBP01000011">
    <property type="protein sequence ID" value="KUJ77308.1"/>
    <property type="molecule type" value="Genomic_DNA"/>
</dbReference>
<dbReference type="Pfam" id="PF10011">
    <property type="entry name" value="DUF2254"/>
    <property type="match status" value="1"/>
</dbReference>
<sequence>MTSKFLWQIVRQLRKVWVRAVALALLAVVAVGVAQLVAPLIPQSWTGSIGVESIDQVLNILASSMLAVTTFSLGIAISAFSAAASTATPRASALLQQDPTTQNVLATFLGAFLFSLVGIIALQAGYFSSTGRVVLFAATAGVIALVVLALLRWISHLMTFGRMENTLDRVEAAAASSLETRLANPFLCARPLVSGIPTSCVPLCASGAGYVLHVDVGALDRVAGDLNAKVWLDALPGSFVHEAQPCLYIEREIGDKDALEKLREAFTIGTERSFDQDPRFGLIVLSEIASRSLSPAVNDPGTAISVLGRLVRILARWRDDPSSEIAYLNVFVPPVSSADLIVDAFRPIARDGASCIEVQLRLQKALHALASIRPNVFADPASKMATDADSWARESMSASDYAVLKSAPKAGANSEEREVG</sequence>
<feature type="transmembrane region" description="Helical" evidence="1">
    <location>
        <begin position="104"/>
        <end position="127"/>
    </location>
</feature>
<feature type="transmembrane region" description="Helical" evidence="1">
    <location>
        <begin position="20"/>
        <end position="41"/>
    </location>
</feature>
<accession>A0A0X3TNI0</accession>
<comment type="caution">
    <text evidence="2">The sequence shown here is derived from an EMBL/GenBank/DDBJ whole genome shotgun (WGS) entry which is preliminary data.</text>
</comment>
<name>A0A0X3TNI0_9RHOB</name>
<evidence type="ECO:0000256" key="1">
    <source>
        <dbReference type="SAM" id="Phobius"/>
    </source>
</evidence>
<dbReference type="InterPro" id="IPR018723">
    <property type="entry name" value="DUF2254_membrane"/>
</dbReference>
<evidence type="ECO:0000313" key="3">
    <source>
        <dbReference type="Proteomes" id="UP000053690"/>
    </source>
</evidence>
<evidence type="ECO:0000313" key="2">
    <source>
        <dbReference type="EMBL" id="KUJ77308.1"/>
    </source>
</evidence>
<keyword evidence="1" id="KW-0472">Membrane</keyword>
<protein>
    <recommendedName>
        <fullName evidence="4">DUF2254 domain-containing protein</fullName>
    </recommendedName>
</protein>
<dbReference type="AlphaFoldDB" id="A0A0X3TNI0"/>
<proteinExistence type="predicted"/>
<reference evidence="3" key="1">
    <citation type="submission" date="2015-12" db="EMBL/GenBank/DDBJ databases">
        <authorList>
            <person name="Zhang G."/>
            <person name="Stingl U."/>
        </authorList>
    </citation>
    <scope>NUCLEOTIDE SEQUENCE [LARGE SCALE GENOMIC DNA]</scope>
    <source>
        <strain evidence="3">ZGT108</strain>
    </source>
</reference>
<keyword evidence="1" id="KW-0812">Transmembrane</keyword>